<dbReference type="InterPro" id="IPR001461">
    <property type="entry name" value="Aspartic_peptidase_A1"/>
</dbReference>
<dbReference type="SUPFAM" id="SSF50630">
    <property type="entry name" value="Acid proteases"/>
    <property type="match status" value="1"/>
</dbReference>
<evidence type="ECO:0000256" key="1">
    <source>
        <dbReference type="ARBA" id="ARBA00007447"/>
    </source>
</evidence>
<feature type="active site" evidence="3">
    <location>
        <position position="297"/>
    </location>
</feature>
<dbReference type="OrthoDB" id="771136at2759"/>
<keyword evidence="4" id="KW-1015">Disulfide bond</keyword>
<dbReference type="PROSITE" id="PS51767">
    <property type="entry name" value="PEPTIDASE_A1"/>
    <property type="match status" value="1"/>
</dbReference>
<comment type="similarity">
    <text evidence="1 5">Belongs to the peptidase A1 family.</text>
</comment>
<dbReference type="GO" id="GO:0004190">
    <property type="term" value="F:aspartic-type endopeptidase activity"/>
    <property type="evidence" value="ECO:0007669"/>
    <property type="project" value="UniProtKB-KW"/>
</dbReference>
<dbReference type="EMBL" id="MU250540">
    <property type="protein sequence ID" value="KAG7444433.1"/>
    <property type="molecule type" value="Genomic_DNA"/>
</dbReference>
<comment type="caution">
    <text evidence="8">The sequence shown here is derived from an EMBL/GenBank/DDBJ whole genome shotgun (WGS) entry which is preliminary data.</text>
</comment>
<evidence type="ECO:0000256" key="4">
    <source>
        <dbReference type="PIRSR" id="PIRSR601461-2"/>
    </source>
</evidence>
<proteinExistence type="inferred from homology"/>
<evidence type="ECO:0000313" key="8">
    <source>
        <dbReference type="EMBL" id="KAG7444433.1"/>
    </source>
</evidence>
<dbReference type="Pfam" id="PF00026">
    <property type="entry name" value="Asp"/>
    <property type="match status" value="1"/>
</dbReference>
<dbReference type="InterPro" id="IPR034164">
    <property type="entry name" value="Pepsin-like_dom"/>
</dbReference>
<evidence type="ECO:0000256" key="2">
    <source>
        <dbReference type="ARBA" id="ARBA00022750"/>
    </source>
</evidence>
<keyword evidence="5 8" id="KW-0645">Protease</keyword>
<evidence type="ECO:0000313" key="9">
    <source>
        <dbReference type="Proteomes" id="UP000812287"/>
    </source>
</evidence>
<feature type="disulfide bond" evidence="4">
    <location>
        <begin position="118"/>
        <end position="122"/>
    </location>
</feature>
<keyword evidence="5" id="KW-0378">Hydrolase</keyword>
<evidence type="ECO:0000256" key="6">
    <source>
        <dbReference type="SAM" id="SignalP"/>
    </source>
</evidence>
<keyword evidence="9" id="KW-1185">Reference proteome</keyword>
<keyword evidence="6" id="KW-0732">Signal</keyword>
<feature type="chain" id="PRO_5040400232" evidence="6">
    <location>
        <begin position="21"/>
        <end position="476"/>
    </location>
</feature>
<protein>
    <submittedName>
        <fullName evidence="8">Acid protease</fullName>
    </submittedName>
</protein>
<feature type="signal peptide" evidence="6">
    <location>
        <begin position="1"/>
        <end position="20"/>
    </location>
</feature>
<evidence type="ECO:0000256" key="3">
    <source>
        <dbReference type="PIRSR" id="PIRSR601461-1"/>
    </source>
</evidence>
<dbReference type="CDD" id="cd05471">
    <property type="entry name" value="pepsin_like"/>
    <property type="match status" value="1"/>
</dbReference>
<dbReference type="AlphaFoldDB" id="A0A9P7VNG9"/>
<reference evidence="8" key="1">
    <citation type="submission" date="2020-11" db="EMBL/GenBank/DDBJ databases">
        <title>Adaptations for nitrogen fixation in a non-lichenized fungal sporocarp promotes dispersal by wood-feeding termites.</title>
        <authorList>
            <consortium name="DOE Joint Genome Institute"/>
            <person name="Koch R.A."/>
            <person name="Yoon G."/>
            <person name="Arayal U."/>
            <person name="Lail K."/>
            <person name="Amirebrahimi M."/>
            <person name="Labutti K."/>
            <person name="Lipzen A."/>
            <person name="Riley R."/>
            <person name="Barry K."/>
            <person name="Henrissat B."/>
            <person name="Grigoriev I.V."/>
            <person name="Herr J.R."/>
            <person name="Aime M.C."/>
        </authorList>
    </citation>
    <scope>NUCLEOTIDE SEQUENCE</scope>
    <source>
        <strain evidence="8">MCA 3950</strain>
    </source>
</reference>
<keyword evidence="2 5" id="KW-0064">Aspartyl protease</keyword>
<dbReference type="InterPro" id="IPR033121">
    <property type="entry name" value="PEPTIDASE_A1"/>
</dbReference>
<dbReference type="Proteomes" id="UP000812287">
    <property type="component" value="Unassembled WGS sequence"/>
</dbReference>
<dbReference type="PROSITE" id="PS00141">
    <property type="entry name" value="ASP_PROTEASE"/>
    <property type="match status" value="1"/>
</dbReference>
<dbReference type="PANTHER" id="PTHR47966:SF6">
    <property type="entry name" value="PEPTIDASE A1 DOMAIN-CONTAINING PROTEIN"/>
    <property type="match status" value="1"/>
</dbReference>
<organism evidence="8 9">
    <name type="scientific">Guyanagaster necrorhizus</name>
    <dbReference type="NCBI Taxonomy" id="856835"/>
    <lineage>
        <taxon>Eukaryota</taxon>
        <taxon>Fungi</taxon>
        <taxon>Dikarya</taxon>
        <taxon>Basidiomycota</taxon>
        <taxon>Agaricomycotina</taxon>
        <taxon>Agaricomycetes</taxon>
        <taxon>Agaricomycetidae</taxon>
        <taxon>Agaricales</taxon>
        <taxon>Marasmiineae</taxon>
        <taxon>Physalacriaceae</taxon>
        <taxon>Guyanagaster</taxon>
    </lineage>
</organism>
<dbReference type="GO" id="GO:0006508">
    <property type="term" value="P:proteolysis"/>
    <property type="evidence" value="ECO:0007669"/>
    <property type="project" value="UniProtKB-KW"/>
</dbReference>
<dbReference type="InterPro" id="IPR001969">
    <property type="entry name" value="Aspartic_peptidase_AS"/>
</dbReference>
<dbReference type="PRINTS" id="PR00792">
    <property type="entry name" value="PEPSIN"/>
</dbReference>
<dbReference type="Gene3D" id="2.40.70.10">
    <property type="entry name" value="Acid Proteases"/>
    <property type="match status" value="2"/>
</dbReference>
<evidence type="ECO:0000259" key="7">
    <source>
        <dbReference type="PROSITE" id="PS51767"/>
    </source>
</evidence>
<feature type="domain" description="Peptidase A1" evidence="7">
    <location>
        <begin position="87"/>
        <end position="407"/>
    </location>
</feature>
<name>A0A9P7VNG9_9AGAR</name>
<accession>A0A9P7VNG9</accession>
<sequence>MLSALFLCFTLLLYASDVFAAPQPSPAGNGISMNLHRRRPSYRTREEWGQWARNKREMLMTKYGASVPQKRSSGSNLLVNQNTDSSFYGSLAIGTPAVSYDVILDTGSADLWVADSDCVSGCSSIPTFNTADSSTFVNKSTDFSISYGSGSASGFLGSDTVQMAGFSVSDQVFAVCDTVTSGLLTDPVSGLLGLAWESISTSGTTPFWQALVAGGAWDEPVMSFQLTRYLGVTGASSLEPGGTFTMGFVNSTLYTGDIEYTDLVDSGSYWLLSLTSLTAQGTSVTIGSGSEAYAAIDTGTTLVGGPSEYIANLYAEIPDATAGTGDYDGYYIYPCDTDVNVTMSFGGKSWSISNQDFQLTKISSSECLGAFFELTTGNSAPAWIVGDTFLKNVYSVFRYSTAAVGFAELSSYALSMNGDTSATVPTATIGSVAAAVSATSKSGVQSNYASRTSLGAGTPNTVYLPWISKFPENKPE</sequence>
<feature type="active site" evidence="3">
    <location>
        <position position="105"/>
    </location>
</feature>
<dbReference type="FunFam" id="2.40.70.10:FF:000008">
    <property type="entry name" value="Cathepsin D"/>
    <property type="match status" value="1"/>
</dbReference>
<dbReference type="RefSeq" id="XP_043037933.1">
    <property type="nucleotide sequence ID" value="XM_043189617.1"/>
</dbReference>
<evidence type="ECO:0000256" key="5">
    <source>
        <dbReference type="RuleBase" id="RU000454"/>
    </source>
</evidence>
<dbReference type="GeneID" id="66111914"/>
<dbReference type="InterPro" id="IPR021109">
    <property type="entry name" value="Peptidase_aspartic_dom_sf"/>
</dbReference>
<dbReference type="PANTHER" id="PTHR47966">
    <property type="entry name" value="BETA-SITE APP-CLEAVING ENZYME, ISOFORM A-RELATED"/>
    <property type="match status" value="1"/>
</dbReference>
<gene>
    <name evidence="8" type="ORF">BT62DRAFT_981683</name>
</gene>